<dbReference type="InterPro" id="IPR013328">
    <property type="entry name" value="6PGD_dom2"/>
</dbReference>
<keyword evidence="2 7" id="KW-0560">Oxidoreductase</keyword>
<name>A0ABW4PY49_9MICO</name>
<dbReference type="PIRSF" id="PIRSF000103">
    <property type="entry name" value="HIBADH"/>
    <property type="match status" value="1"/>
</dbReference>
<proteinExistence type="inferred from homology"/>
<reference evidence="8" key="1">
    <citation type="journal article" date="2019" name="Int. J. Syst. Evol. Microbiol.">
        <title>The Global Catalogue of Microorganisms (GCM) 10K type strain sequencing project: providing services to taxonomists for standard genome sequencing and annotation.</title>
        <authorList>
            <consortium name="The Broad Institute Genomics Platform"/>
            <consortium name="The Broad Institute Genome Sequencing Center for Infectious Disease"/>
            <person name="Wu L."/>
            <person name="Ma J."/>
        </authorList>
    </citation>
    <scope>NUCLEOTIDE SEQUENCE [LARGE SCALE GENOMIC DNA]</scope>
    <source>
        <strain evidence="8">JCM 11650</strain>
    </source>
</reference>
<dbReference type="EC" id="1.1.-.-" evidence="7"/>
<dbReference type="GO" id="GO:0016491">
    <property type="term" value="F:oxidoreductase activity"/>
    <property type="evidence" value="ECO:0007669"/>
    <property type="project" value="UniProtKB-KW"/>
</dbReference>
<feature type="domain" description="6-phosphogluconate dehydrogenase NADP-binding" evidence="5">
    <location>
        <begin position="28"/>
        <end position="181"/>
    </location>
</feature>
<dbReference type="InterPro" id="IPR015815">
    <property type="entry name" value="HIBADH-related"/>
</dbReference>
<comment type="similarity">
    <text evidence="1">Belongs to the HIBADH-related family.</text>
</comment>
<evidence type="ECO:0000259" key="5">
    <source>
        <dbReference type="Pfam" id="PF03446"/>
    </source>
</evidence>
<dbReference type="Gene3D" id="1.10.1040.10">
    <property type="entry name" value="N-(1-d-carboxylethyl)-l-norvaline Dehydrogenase, domain 2"/>
    <property type="match status" value="1"/>
</dbReference>
<dbReference type="RefSeq" id="WP_343904372.1">
    <property type="nucleotide sequence ID" value="NZ_BAAAIS010000002.1"/>
</dbReference>
<dbReference type="InterPro" id="IPR006115">
    <property type="entry name" value="6PGDH_NADP-bd"/>
</dbReference>
<gene>
    <name evidence="7" type="ORF">ACFSDA_09190</name>
</gene>
<sequence length="319" mass="32403">MSHDDVLLPAPTPQPVSPASAPDGPAPTVGVLGLGAMGLPMAEHLLAAHGALTVSSRRPRPELTDQGAAWAATPRELAAASTAVLVMLPDLPELEPLLEGEDGLLAGAGDLLLMIGSTSSPVAVRALDADLRSRTDGRVRVVDCPVSGGEDGARAGTLSIMLGGAEEDTALAARLIAPCGTPVRLGPLGAGEVAKACNQLIVGATALALGEVTVLAERSGIDLETLFDVLGGGYAGSAFLRARREKFTTGDDSPSGVAKYMVKDLRFAAETAEATGTQGTLLPALRAAYDELVDAGLGDRDLAATRRFTAGRSGAREEG</sequence>
<dbReference type="Gene3D" id="3.40.50.720">
    <property type="entry name" value="NAD(P)-binding Rossmann-like Domain"/>
    <property type="match status" value="1"/>
</dbReference>
<protein>
    <submittedName>
        <fullName evidence="7">NAD(P)-dependent oxidoreductase</fullName>
        <ecNumber evidence="7">1.1.-.-</ecNumber>
    </submittedName>
</protein>
<comment type="caution">
    <text evidence="7">The sequence shown here is derived from an EMBL/GenBank/DDBJ whole genome shotgun (WGS) entry which is preliminary data.</text>
</comment>
<dbReference type="SUPFAM" id="SSF51735">
    <property type="entry name" value="NAD(P)-binding Rossmann-fold domains"/>
    <property type="match status" value="1"/>
</dbReference>
<evidence type="ECO:0000313" key="7">
    <source>
        <dbReference type="EMBL" id="MFD1835249.1"/>
    </source>
</evidence>
<dbReference type="InterPro" id="IPR029154">
    <property type="entry name" value="HIBADH-like_NADP-bd"/>
</dbReference>
<feature type="domain" description="3-hydroxyisobutyrate dehydrogenase-like NAD-binding" evidence="6">
    <location>
        <begin position="189"/>
        <end position="305"/>
    </location>
</feature>
<dbReference type="InterPro" id="IPR002204">
    <property type="entry name" value="3-OH-isobutyrate_DH-rel_CS"/>
</dbReference>
<dbReference type="PROSITE" id="PS00895">
    <property type="entry name" value="3_HYDROXYISOBUT_DH"/>
    <property type="match status" value="1"/>
</dbReference>
<dbReference type="InterPro" id="IPR036291">
    <property type="entry name" value="NAD(P)-bd_dom_sf"/>
</dbReference>
<dbReference type="PANTHER" id="PTHR43060">
    <property type="entry name" value="3-HYDROXYISOBUTYRATE DEHYDROGENASE-LIKE 1, MITOCHONDRIAL-RELATED"/>
    <property type="match status" value="1"/>
</dbReference>
<dbReference type="PANTHER" id="PTHR43060:SF15">
    <property type="entry name" value="3-HYDROXYISOBUTYRATE DEHYDROGENASE-LIKE 1, MITOCHONDRIAL-RELATED"/>
    <property type="match status" value="1"/>
</dbReference>
<feature type="region of interest" description="Disordered" evidence="4">
    <location>
        <begin position="1"/>
        <end position="24"/>
    </location>
</feature>
<keyword evidence="3" id="KW-0520">NAD</keyword>
<dbReference type="Proteomes" id="UP001597280">
    <property type="component" value="Unassembled WGS sequence"/>
</dbReference>
<dbReference type="SUPFAM" id="SSF48179">
    <property type="entry name" value="6-phosphogluconate dehydrogenase C-terminal domain-like"/>
    <property type="match status" value="1"/>
</dbReference>
<keyword evidence="8" id="KW-1185">Reference proteome</keyword>
<evidence type="ECO:0000256" key="4">
    <source>
        <dbReference type="SAM" id="MobiDB-lite"/>
    </source>
</evidence>
<dbReference type="EMBL" id="JBHUFL010000002">
    <property type="protein sequence ID" value="MFD1835249.1"/>
    <property type="molecule type" value="Genomic_DNA"/>
</dbReference>
<accession>A0ABW4PY49</accession>
<evidence type="ECO:0000256" key="3">
    <source>
        <dbReference type="ARBA" id="ARBA00023027"/>
    </source>
</evidence>
<evidence type="ECO:0000256" key="2">
    <source>
        <dbReference type="ARBA" id="ARBA00023002"/>
    </source>
</evidence>
<dbReference type="InterPro" id="IPR008927">
    <property type="entry name" value="6-PGluconate_DH-like_C_sf"/>
</dbReference>
<organism evidence="7 8">
    <name type="scientific">Brachybacterium rhamnosum</name>
    <dbReference type="NCBI Taxonomy" id="173361"/>
    <lineage>
        <taxon>Bacteria</taxon>
        <taxon>Bacillati</taxon>
        <taxon>Actinomycetota</taxon>
        <taxon>Actinomycetes</taxon>
        <taxon>Micrococcales</taxon>
        <taxon>Dermabacteraceae</taxon>
        <taxon>Brachybacterium</taxon>
    </lineage>
</organism>
<dbReference type="Pfam" id="PF14833">
    <property type="entry name" value="NAD_binding_11"/>
    <property type="match status" value="1"/>
</dbReference>
<dbReference type="Pfam" id="PF03446">
    <property type="entry name" value="NAD_binding_2"/>
    <property type="match status" value="1"/>
</dbReference>
<evidence type="ECO:0000313" key="8">
    <source>
        <dbReference type="Proteomes" id="UP001597280"/>
    </source>
</evidence>
<evidence type="ECO:0000259" key="6">
    <source>
        <dbReference type="Pfam" id="PF14833"/>
    </source>
</evidence>
<evidence type="ECO:0000256" key="1">
    <source>
        <dbReference type="ARBA" id="ARBA00009080"/>
    </source>
</evidence>